<protein>
    <submittedName>
        <fullName evidence="2">Uncharacterized protein LOC104238679</fullName>
    </submittedName>
</protein>
<dbReference type="RefSeq" id="XP_009791417.1">
    <property type="nucleotide sequence ID" value="XM_009793115.1"/>
</dbReference>
<accession>A0A1U7XH84</accession>
<reference evidence="2" key="2">
    <citation type="submission" date="2025-08" db="UniProtKB">
        <authorList>
            <consortium name="RefSeq"/>
        </authorList>
    </citation>
    <scope>IDENTIFICATION</scope>
    <source>
        <tissue evidence="2">Leaf</tissue>
    </source>
</reference>
<proteinExistence type="predicted"/>
<reference evidence="1" key="1">
    <citation type="journal article" date="2013" name="Genome Biol.">
        <title>Reference genomes and transcriptomes of Nicotiana sylvestris and Nicotiana tomentosiformis.</title>
        <authorList>
            <person name="Sierro N."/>
            <person name="Battey J.N."/>
            <person name="Ouadi S."/>
            <person name="Bovet L."/>
            <person name="Goepfert S."/>
            <person name="Bakaher N."/>
            <person name="Peitsch M.C."/>
            <person name="Ivanov N.V."/>
        </authorList>
    </citation>
    <scope>NUCLEOTIDE SEQUENCE [LARGE SCALE GENOMIC DNA]</scope>
</reference>
<dbReference type="PANTHER" id="PTHR48475:SF1">
    <property type="entry name" value="RNASE H TYPE-1 DOMAIN-CONTAINING PROTEIN"/>
    <property type="match status" value="1"/>
</dbReference>
<gene>
    <name evidence="2" type="primary">LOC104238679</name>
</gene>
<evidence type="ECO:0000313" key="2">
    <source>
        <dbReference type="RefSeq" id="XP_009791417.1"/>
    </source>
</evidence>
<dbReference type="PANTHER" id="PTHR48475">
    <property type="entry name" value="RIBONUCLEASE H"/>
    <property type="match status" value="1"/>
</dbReference>
<organism evidence="1 2">
    <name type="scientific">Nicotiana sylvestris</name>
    <name type="common">Wood tobacco</name>
    <name type="synonym">South American tobacco</name>
    <dbReference type="NCBI Taxonomy" id="4096"/>
    <lineage>
        <taxon>Eukaryota</taxon>
        <taxon>Viridiplantae</taxon>
        <taxon>Streptophyta</taxon>
        <taxon>Embryophyta</taxon>
        <taxon>Tracheophyta</taxon>
        <taxon>Spermatophyta</taxon>
        <taxon>Magnoliopsida</taxon>
        <taxon>eudicotyledons</taxon>
        <taxon>Gunneridae</taxon>
        <taxon>Pentapetalae</taxon>
        <taxon>asterids</taxon>
        <taxon>lamiids</taxon>
        <taxon>Solanales</taxon>
        <taxon>Solanaceae</taxon>
        <taxon>Nicotianoideae</taxon>
        <taxon>Nicotianeae</taxon>
        <taxon>Nicotiana</taxon>
    </lineage>
</organism>
<dbReference type="AlphaFoldDB" id="A0A1U7XH84"/>
<keyword evidence="1" id="KW-1185">Reference proteome</keyword>
<evidence type="ECO:0000313" key="1">
    <source>
        <dbReference type="Proteomes" id="UP000189701"/>
    </source>
</evidence>
<name>A0A1U7XH84_NICSY</name>
<dbReference type="Proteomes" id="UP000189701">
    <property type="component" value="Unplaced"/>
</dbReference>
<sequence>MVENYKQWHEKLSFALLRFCTLVHTFTGATPYLLVYGTEVVISAKAEIPSFRIIQEAELSDMEWVWNRYEQLSLIDGKRMNTMYHGQLYQNRMYIIRTDAPISRGLRFMPIGAAMLKKAIATQKGKFVVDETASLAPQVTRAHGESHS</sequence>